<protein>
    <submittedName>
        <fullName evidence="1">Uncharacterized protein</fullName>
    </submittedName>
</protein>
<organism evidence="1 2">
    <name type="scientific">Botryotinia calthae</name>
    <dbReference type="NCBI Taxonomy" id="38488"/>
    <lineage>
        <taxon>Eukaryota</taxon>
        <taxon>Fungi</taxon>
        <taxon>Dikarya</taxon>
        <taxon>Ascomycota</taxon>
        <taxon>Pezizomycotina</taxon>
        <taxon>Leotiomycetes</taxon>
        <taxon>Helotiales</taxon>
        <taxon>Sclerotiniaceae</taxon>
        <taxon>Botryotinia</taxon>
    </lineage>
</organism>
<dbReference type="AlphaFoldDB" id="A0A4Y8D6N3"/>
<comment type="caution">
    <text evidence="1">The sequence shown here is derived from an EMBL/GenBank/DDBJ whole genome shotgun (WGS) entry which is preliminary data.</text>
</comment>
<reference evidence="1 2" key="1">
    <citation type="submission" date="2017-11" db="EMBL/GenBank/DDBJ databases">
        <title>Comparative genomics of Botrytis spp.</title>
        <authorList>
            <person name="Valero-Jimenez C.A."/>
            <person name="Tapia P."/>
            <person name="Veloso J."/>
            <person name="Silva-Moreno E."/>
            <person name="Staats M."/>
            <person name="Valdes J.H."/>
            <person name="Van Kan J.A.L."/>
        </authorList>
    </citation>
    <scope>NUCLEOTIDE SEQUENCE [LARGE SCALE GENOMIC DNA]</scope>
    <source>
        <strain evidence="1 2">MUCL2830</strain>
    </source>
</reference>
<dbReference type="EMBL" id="PHWZ01000128">
    <property type="protein sequence ID" value="TEY67272.1"/>
    <property type="molecule type" value="Genomic_DNA"/>
</dbReference>
<name>A0A4Y8D6N3_9HELO</name>
<dbReference type="OrthoDB" id="2730545at2759"/>
<dbReference type="Proteomes" id="UP000297299">
    <property type="component" value="Unassembled WGS sequence"/>
</dbReference>
<evidence type="ECO:0000313" key="2">
    <source>
        <dbReference type="Proteomes" id="UP000297299"/>
    </source>
</evidence>
<proteinExistence type="predicted"/>
<accession>A0A4Y8D6N3</accession>
<gene>
    <name evidence="1" type="ORF">BOTCAL_0128g00280</name>
</gene>
<keyword evidence="2" id="KW-1185">Reference proteome</keyword>
<sequence length="136" mass="15731">MAGYHNTTNPIQFQSSWKIKPTLLRFDNFIKAHAFWSRNSDQNDHEDDRYLLASKNVTSVIWLENLLALHGSRTAVWDLHLLVEDARAAAKVLLDNGYTETTPDCSFEDDPEFSERAIRLTHNHFSTIVMMHTARE</sequence>
<evidence type="ECO:0000313" key="1">
    <source>
        <dbReference type="EMBL" id="TEY67272.1"/>
    </source>
</evidence>